<sequence>MITVQSAFHRHFYTLSLGHIPDWKCVLMWMNAFRATGNVSKERKGLPNTFSTPENMEQVHVSIKTGMGQISHNSSYPLSKKRIVITCGYKKMGPQPRPGLQWVF</sequence>
<comment type="caution">
    <text evidence="1">The sequence shown here is derived from an EMBL/GenBank/DDBJ whole genome shotgun (WGS) entry which is preliminary data.</text>
</comment>
<dbReference type="Proteomes" id="UP000887159">
    <property type="component" value="Unassembled WGS sequence"/>
</dbReference>
<reference evidence="1" key="1">
    <citation type="submission" date="2020-08" db="EMBL/GenBank/DDBJ databases">
        <title>Multicomponent nature underlies the extraordinary mechanical properties of spider dragline silk.</title>
        <authorList>
            <person name="Kono N."/>
            <person name="Nakamura H."/>
            <person name="Mori M."/>
            <person name="Yoshida Y."/>
            <person name="Ohtoshi R."/>
            <person name="Malay A.D."/>
            <person name="Moran D.A.P."/>
            <person name="Tomita M."/>
            <person name="Numata K."/>
            <person name="Arakawa K."/>
        </authorList>
    </citation>
    <scope>NUCLEOTIDE SEQUENCE</scope>
</reference>
<dbReference type="EMBL" id="BMAU01021062">
    <property type="protein sequence ID" value="GFX88841.1"/>
    <property type="molecule type" value="Genomic_DNA"/>
</dbReference>
<gene>
    <name evidence="1" type="ORF">TNCV_2575481</name>
</gene>
<organism evidence="1 2">
    <name type="scientific">Trichonephila clavipes</name>
    <name type="common">Golden silk orbweaver</name>
    <name type="synonym">Nephila clavipes</name>
    <dbReference type="NCBI Taxonomy" id="2585209"/>
    <lineage>
        <taxon>Eukaryota</taxon>
        <taxon>Metazoa</taxon>
        <taxon>Ecdysozoa</taxon>
        <taxon>Arthropoda</taxon>
        <taxon>Chelicerata</taxon>
        <taxon>Arachnida</taxon>
        <taxon>Araneae</taxon>
        <taxon>Araneomorphae</taxon>
        <taxon>Entelegynae</taxon>
        <taxon>Araneoidea</taxon>
        <taxon>Nephilidae</taxon>
        <taxon>Trichonephila</taxon>
    </lineage>
</organism>
<accession>A0A8X6R5L9</accession>
<name>A0A8X6R5L9_TRICX</name>
<proteinExistence type="predicted"/>
<evidence type="ECO:0000313" key="1">
    <source>
        <dbReference type="EMBL" id="GFX88841.1"/>
    </source>
</evidence>
<dbReference type="AlphaFoldDB" id="A0A8X6R5L9"/>
<keyword evidence="2" id="KW-1185">Reference proteome</keyword>
<evidence type="ECO:0000313" key="2">
    <source>
        <dbReference type="Proteomes" id="UP000887159"/>
    </source>
</evidence>
<protein>
    <submittedName>
        <fullName evidence="1">Uncharacterized protein</fullName>
    </submittedName>
</protein>